<keyword evidence="2" id="KW-1133">Transmembrane helix</keyword>
<dbReference type="Pfam" id="PF03594">
    <property type="entry name" value="BenE"/>
    <property type="match status" value="1"/>
</dbReference>
<dbReference type="InterPro" id="IPR004711">
    <property type="entry name" value="Benzoate_Transporter"/>
</dbReference>
<feature type="transmembrane region" description="Helical" evidence="2">
    <location>
        <begin position="368"/>
        <end position="393"/>
    </location>
</feature>
<keyword evidence="2" id="KW-0812">Transmembrane</keyword>
<reference evidence="3 4" key="1">
    <citation type="submission" date="2023-03" db="EMBL/GenBank/DDBJ databases">
        <title>Draft genome sequence of Streptomyces sp. RB6PN23 isolated from peat swamp forest in Thailand.</title>
        <authorList>
            <person name="Klaysubun C."/>
            <person name="Duangmal K."/>
        </authorList>
    </citation>
    <scope>NUCLEOTIDE SEQUENCE [LARGE SCALE GENOMIC DNA]</scope>
    <source>
        <strain evidence="3 4">RB6PN23</strain>
    </source>
</reference>
<feature type="transmembrane region" description="Helical" evidence="2">
    <location>
        <begin position="308"/>
        <end position="332"/>
    </location>
</feature>
<keyword evidence="4" id="KW-1185">Reference proteome</keyword>
<dbReference type="RefSeq" id="WP_276093169.1">
    <property type="nucleotide sequence ID" value="NZ_JARJBC010000005.1"/>
</dbReference>
<feature type="transmembrane region" description="Helical" evidence="2">
    <location>
        <begin position="187"/>
        <end position="204"/>
    </location>
</feature>
<keyword evidence="2" id="KW-0472">Membrane</keyword>
<accession>A0ABT5ZKX9</accession>
<feature type="region of interest" description="Disordered" evidence="1">
    <location>
        <begin position="1"/>
        <end position="24"/>
    </location>
</feature>
<name>A0ABT5ZKX9_9ACTN</name>
<dbReference type="EMBL" id="JARJBC010000005">
    <property type="protein sequence ID" value="MDF3289643.1"/>
    <property type="molecule type" value="Genomic_DNA"/>
</dbReference>
<feature type="transmembrane region" description="Helical" evidence="2">
    <location>
        <begin position="110"/>
        <end position="130"/>
    </location>
</feature>
<sequence>MEQQRLHPADDRQTGRIPESTSPPGLAQPLIAGVVTAVVGFSGAFAVVVSGLRAVGADQRQAVSGLLALCTAMGLLAIGLSTRHRQPISIAWSTPGAALLVATGRQPGGYAQAVGAFAVTGILLAVTGMWGRLGRWVTAIPAPLASAMLAGVLLPVCLTPVRAAVALPSLSLPAIVTWAVLTPFARRWATPAALVVAIGSLVVLRHPDLGSLAQVLPTVTATRPALSTGAVIGIALPLYVVTMAAQNVPGIAVLNQFGYRPPTRSILVSTGAATALCAPFGGYALNLAAISAALAAGPDAGPDPKRRWIAATTAGATYLGLGLAAGLSAALLTAAPPLLIEAVAGLALLGTLGSALTASVADAEAREAAMITFAVTASGISVLGIGSAFWGLVAGLGLHSLHGVRRTAARPRP</sequence>
<dbReference type="PANTHER" id="PTHR30199:SF0">
    <property type="entry name" value="INNER MEMBRANE PROTEIN YDCO"/>
    <property type="match status" value="1"/>
</dbReference>
<comment type="caution">
    <text evidence="3">The sequence shown here is derived from an EMBL/GenBank/DDBJ whole genome shotgun (WGS) entry which is preliminary data.</text>
</comment>
<organism evidence="3 4">
    <name type="scientific">Streptomyces silvisoli</name>
    <dbReference type="NCBI Taxonomy" id="3034235"/>
    <lineage>
        <taxon>Bacteria</taxon>
        <taxon>Bacillati</taxon>
        <taxon>Actinomycetota</taxon>
        <taxon>Actinomycetes</taxon>
        <taxon>Kitasatosporales</taxon>
        <taxon>Streptomycetaceae</taxon>
        <taxon>Streptomyces</taxon>
    </lineage>
</organism>
<feature type="transmembrane region" description="Helical" evidence="2">
    <location>
        <begin position="30"/>
        <end position="50"/>
    </location>
</feature>
<evidence type="ECO:0000256" key="2">
    <source>
        <dbReference type="SAM" id="Phobius"/>
    </source>
</evidence>
<dbReference type="PANTHER" id="PTHR30199">
    <property type="entry name" value="MFS FAMILY TRANSPORTER, PREDICTED SUBSTRATE BENZOATE"/>
    <property type="match status" value="1"/>
</dbReference>
<dbReference type="Proteomes" id="UP001216579">
    <property type="component" value="Unassembled WGS sequence"/>
</dbReference>
<evidence type="ECO:0000313" key="3">
    <source>
        <dbReference type="EMBL" id="MDF3289643.1"/>
    </source>
</evidence>
<gene>
    <name evidence="3" type="ORF">P3G67_10410</name>
</gene>
<dbReference type="NCBIfam" id="TIGR00843">
    <property type="entry name" value="benE"/>
    <property type="match status" value="1"/>
</dbReference>
<feature type="compositionally biased region" description="Basic and acidic residues" evidence="1">
    <location>
        <begin position="1"/>
        <end position="14"/>
    </location>
</feature>
<protein>
    <submittedName>
        <fullName evidence="3">Benzoate/H(+) symporter BenE family transporter</fullName>
    </submittedName>
</protein>
<feature type="transmembrane region" description="Helical" evidence="2">
    <location>
        <begin position="62"/>
        <end position="80"/>
    </location>
</feature>
<proteinExistence type="predicted"/>
<feature type="transmembrane region" description="Helical" evidence="2">
    <location>
        <begin position="266"/>
        <end position="296"/>
    </location>
</feature>
<evidence type="ECO:0000256" key="1">
    <source>
        <dbReference type="SAM" id="MobiDB-lite"/>
    </source>
</evidence>
<feature type="transmembrane region" description="Helical" evidence="2">
    <location>
        <begin position="163"/>
        <end position="181"/>
    </location>
</feature>
<feature type="transmembrane region" description="Helical" evidence="2">
    <location>
        <begin position="225"/>
        <end position="246"/>
    </location>
</feature>
<feature type="transmembrane region" description="Helical" evidence="2">
    <location>
        <begin position="136"/>
        <end position="156"/>
    </location>
</feature>
<evidence type="ECO:0000313" key="4">
    <source>
        <dbReference type="Proteomes" id="UP001216579"/>
    </source>
</evidence>
<feature type="transmembrane region" description="Helical" evidence="2">
    <location>
        <begin position="338"/>
        <end position="361"/>
    </location>
</feature>